<evidence type="ECO:0000313" key="2">
    <source>
        <dbReference type="EMBL" id="MCH5597774.1"/>
    </source>
</evidence>
<evidence type="ECO:0000259" key="1">
    <source>
        <dbReference type="Pfam" id="PF00326"/>
    </source>
</evidence>
<keyword evidence="3" id="KW-1185">Reference proteome</keyword>
<sequence length="79" mass="8923">MLVNKKTPPAFLVHAKDDGGVPVMNSIVYYNALKKYKIPAATRFFEKGGHGFGMHNKKEAGDWMADLKQWLMVNELISQ</sequence>
<feature type="domain" description="Peptidase S9 prolyl oligopeptidase catalytic" evidence="1">
    <location>
        <begin position="5"/>
        <end position="71"/>
    </location>
</feature>
<gene>
    <name evidence="2" type="ORF">MKP09_07570</name>
</gene>
<proteinExistence type="predicted"/>
<reference evidence="2 3" key="1">
    <citation type="submission" date="2022-02" db="EMBL/GenBank/DDBJ databases">
        <authorList>
            <person name="Min J."/>
        </authorList>
    </citation>
    <scope>NUCLEOTIDE SEQUENCE [LARGE SCALE GENOMIC DNA]</scope>
    <source>
        <strain evidence="2 3">GR10-1</strain>
    </source>
</reference>
<dbReference type="InterPro" id="IPR029058">
    <property type="entry name" value="AB_hydrolase_fold"/>
</dbReference>
<evidence type="ECO:0000313" key="3">
    <source>
        <dbReference type="Proteomes" id="UP001202248"/>
    </source>
</evidence>
<accession>A0ABS9SHD1</accession>
<dbReference type="Pfam" id="PF00326">
    <property type="entry name" value="Peptidase_S9"/>
    <property type="match status" value="1"/>
</dbReference>
<dbReference type="RefSeq" id="WP_240827136.1">
    <property type="nucleotide sequence ID" value="NZ_JAKWBL010000001.1"/>
</dbReference>
<protein>
    <submittedName>
        <fullName evidence="2">S9 family peptidase</fullName>
    </submittedName>
</protein>
<dbReference type="EMBL" id="JAKWBL010000001">
    <property type="protein sequence ID" value="MCH5597774.1"/>
    <property type="molecule type" value="Genomic_DNA"/>
</dbReference>
<organism evidence="2 3">
    <name type="scientific">Niabella ginsengisoli</name>
    <dbReference type="NCBI Taxonomy" id="522298"/>
    <lineage>
        <taxon>Bacteria</taxon>
        <taxon>Pseudomonadati</taxon>
        <taxon>Bacteroidota</taxon>
        <taxon>Chitinophagia</taxon>
        <taxon>Chitinophagales</taxon>
        <taxon>Chitinophagaceae</taxon>
        <taxon>Niabella</taxon>
    </lineage>
</organism>
<dbReference type="Gene3D" id="3.40.50.1820">
    <property type="entry name" value="alpha/beta hydrolase"/>
    <property type="match status" value="1"/>
</dbReference>
<dbReference type="Proteomes" id="UP001202248">
    <property type="component" value="Unassembled WGS sequence"/>
</dbReference>
<name>A0ABS9SHD1_9BACT</name>
<comment type="caution">
    <text evidence="2">The sequence shown here is derived from an EMBL/GenBank/DDBJ whole genome shotgun (WGS) entry which is preliminary data.</text>
</comment>
<dbReference type="InterPro" id="IPR001375">
    <property type="entry name" value="Peptidase_S9_cat"/>
</dbReference>
<dbReference type="SUPFAM" id="SSF53474">
    <property type="entry name" value="alpha/beta-Hydrolases"/>
    <property type="match status" value="1"/>
</dbReference>